<dbReference type="EMBL" id="VCQT01000045">
    <property type="protein sequence ID" value="TMW10952.1"/>
    <property type="molecule type" value="Genomic_DNA"/>
</dbReference>
<dbReference type="Pfam" id="PF13432">
    <property type="entry name" value="TPR_16"/>
    <property type="match status" value="1"/>
</dbReference>
<dbReference type="InterPro" id="IPR011990">
    <property type="entry name" value="TPR-like_helical_dom_sf"/>
</dbReference>
<accession>A0ABY2XIP6</accession>
<name>A0ABY2XIP6_9GAMM</name>
<gene>
    <name evidence="2" type="ORF">FGS76_16740</name>
</gene>
<feature type="chain" id="PRO_5047311331" description="Tetratricopeptide repeat protein" evidence="1">
    <location>
        <begin position="23"/>
        <end position="226"/>
    </location>
</feature>
<reference evidence="2 3" key="1">
    <citation type="submission" date="2019-05" db="EMBL/GenBank/DDBJ databases">
        <title>Genome of Alcanivorax gelatiniphagus, an oil degrading marine bacteria.</title>
        <authorList>
            <person name="Kwon K.K."/>
        </authorList>
    </citation>
    <scope>NUCLEOTIDE SEQUENCE [LARGE SCALE GENOMIC DNA]</scope>
    <source>
        <strain evidence="2 3">MEBiC 08158</strain>
    </source>
</reference>
<keyword evidence="3" id="KW-1185">Reference proteome</keyword>
<comment type="caution">
    <text evidence="2">The sequence shown here is derived from an EMBL/GenBank/DDBJ whole genome shotgun (WGS) entry which is preliminary data.</text>
</comment>
<protein>
    <recommendedName>
        <fullName evidence="4">Tetratricopeptide repeat protein</fullName>
    </recommendedName>
</protein>
<keyword evidence="1" id="KW-0732">Signal</keyword>
<dbReference type="RefSeq" id="WP_138773788.1">
    <property type="nucleotide sequence ID" value="NZ_JBHSSX010000053.1"/>
</dbReference>
<dbReference type="PROSITE" id="PS51257">
    <property type="entry name" value="PROKAR_LIPOPROTEIN"/>
    <property type="match status" value="1"/>
</dbReference>
<feature type="signal peptide" evidence="1">
    <location>
        <begin position="1"/>
        <end position="22"/>
    </location>
</feature>
<evidence type="ECO:0000256" key="1">
    <source>
        <dbReference type="SAM" id="SignalP"/>
    </source>
</evidence>
<evidence type="ECO:0000313" key="2">
    <source>
        <dbReference type="EMBL" id="TMW10952.1"/>
    </source>
</evidence>
<evidence type="ECO:0008006" key="4">
    <source>
        <dbReference type="Google" id="ProtNLM"/>
    </source>
</evidence>
<dbReference type="Proteomes" id="UP000739180">
    <property type="component" value="Unassembled WGS sequence"/>
</dbReference>
<sequence>MRSTIFGLAVAVAVLASGCVHQPPASDTTQRAAPENLTCNARIQPEEQVQLDRVDTLMARDHDHAALAQLEARPLSTVDHWVRYGQLKAATGQLDEAERIFQGLVDQCGTGRSHHGLGMVLLKKDEVLAALHHLKIAREKTPASPQVRNDYGYVLLMMGEYDQAAYELRTAMELGDGQGPVRQNLAVAYLLTENWAGLQWMTQEYNFTGKEREYAERLAQTFRSVQ</sequence>
<organism evidence="2 3">
    <name type="scientific">Alloalcanivorax gelatiniphagus</name>
    <dbReference type="NCBI Taxonomy" id="1194167"/>
    <lineage>
        <taxon>Bacteria</taxon>
        <taxon>Pseudomonadati</taxon>
        <taxon>Pseudomonadota</taxon>
        <taxon>Gammaproteobacteria</taxon>
        <taxon>Oceanospirillales</taxon>
        <taxon>Alcanivoracaceae</taxon>
        <taxon>Alloalcanivorax</taxon>
    </lineage>
</organism>
<dbReference type="SUPFAM" id="SSF48452">
    <property type="entry name" value="TPR-like"/>
    <property type="match status" value="1"/>
</dbReference>
<evidence type="ECO:0000313" key="3">
    <source>
        <dbReference type="Proteomes" id="UP000739180"/>
    </source>
</evidence>
<dbReference type="Gene3D" id="1.25.40.10">
    <property type="entry name" value="Tetratricopeptide repeat domain"/>
    <property type="match status" value="1"/>
</dbReference>
<proteinExistence type="predicted"/>